<evidence type="ECO:0000313" key="16">
    <source>
        <dbReference type="Proteomes" id="UP000305202"/>
    </source>
</evidence>
<feature type="coiled-coil region" evidence="10">
    <location>
        <begin position="152"/>
        <end position="213"/>
    </location>
</feature>
<sequence>MTDSIGTIGTGHGEAFAQSARPSVTEHAGVDKPLISQAKAQSLYDEAQKAARDMLTLLSDTPARTAVAVWTANDAPELAPPRSSAQGDDKWGNTARFTQLAGNAMRLLGNASLSQLASRLEVMMANSHALQQRNEALYMQFQQAAEHSTAATAQAEADLASLDAAAQQLADKQQAYDQAKLALSQLAPQDPGYEAAYGQLQTAELALNQAREQWGKAESLAQQSYAAAREAVLAVDDLLIRLESLVNAQGMLIKQTGEQNLNALARMLLLIGTFIKLVGENSEKALENDSALFQSMQETRQKEMQRKAEEYDAEVRKAEQLNKAMGCVGKILGGLITALSVIGAVFSGGASLAFAAVGLALLVGDEISKAVSGVSFMEKALSPIMENIIKPLVDALSKGIAKMLERLGMDANTAAMIGGIVGTLVAAALIIAVVIVGKAAAGKAAASAFGNLINDAIRKLIPNILKDMAGKSSALVSDSIKRLLSKLSLRSDSLALKSYTNRLNSINTGAGISAETAQAGGRVAQGIYERNAQTILASFTLSNAEMEQVRQLLEQMVEKFSDAQSSQQQQWASLIELQNAAAQANKTIVRNALA</sequence>
<evidence type="ECO:0000256" key="11">
    <source>
        <dbReference type="SAM" id="MobiDB-lite"/>
    </source>
</evidence>
<feature type="domain" description="IpaB/BipB/SctE N-terminal" evidence="14">
    <location>
        <begin position="95"/>
        <end position="240"/>
    </location>
</feature>
<accession>A0ABY2SIM8</accession>
<dbReference type="RefSeq" id="WP_136991041.1">
    <property type="nucleotide sequence ID" value="NZ_SZPQ01000022.1"/>
</dbReference>
<feature type="transmembrane region" description="Helical" evidence="12">
    <location>
        <begin position="331"/>
        <end position="363"/>
    </location>
</feature>
<evidence type="ECO:0000256" key="8">
    <source>
        <dbReference type="ARBA" id="ARBA00023136"/>
    </source>
</evidence>
<evidence type="ECO:0000256" key="6">
    <source>
        <dbReference type="ARBA" id="ARBA00022989"/>
    </source>
</evidence>
<name>A0ABY2SIM8_9HYPH</name>
<dbReference type="Pfam" id="PF16535">
    <property type="entry name" value="T3SSipB"/>
    <property type="match status" value="1"/>
</dbReference>
<organism evidence="15 16">
    <name type="scientific">Martelella alba</name>
    <dbReference type="NCBI Taxonomy" id="2590451"/>
    <lineage>
        <taxon>Bacteria</taxon>
        <taxon>Pseudomonadati</taxon>
        <taxon>Pseudomonadota</taxon>
        <taxon>Alphaproteobacteria</taxon>
        <taxon>Hyphomicrobiales</taxon>
        <taxon>Aurantimonadaceae</taxon>
        <taxon>Martelella</taxon>
    </lineage>
</organism>
<protein>
    <submittedName>
        <fullName evidence="15">Uncharacterized protein</fullName>
    </submittedName>
</protein>
<evidence type="ECO:0000256" key="2">
    <source>
        <dbReference type="ARBA" id="ARBA00004613"/>
    </source>
</evidence>
<evidence type="ECO:0000256" key="3">
    <source>
        <dbReference type="ARBA" id="ARBA00022525"/>
    </source>
</evidence>
<evidence type="ECO:0000313" key="15">
    <source>
        <dbReference type="EMBL" id="TKI05075.1"/>
    </source>
</evidence>
<keyword evidence="7" id="KW-0843">Virulence</keyword>
<evidence type="ECO:0000256" key="9">
    <source>
        <dbReference type="ARBA" id="ARBA00035640"/>
    </source>
</evidence>
<evidence type="ECO:0000256" key="10">
    <source>
        <dbReference type="SAM" id="Coils"/>
    </source>
</evidence>
<keyword evidence="10" id="KW-0175">Coiled coil</keyword>
<keyword evidence="4 12" id="KW-0812">Transmembrane</keyword>
<comment type="subcellular location">
    <subcellularLocation>
        <location evidence="1">Host membrane</location>
    </subcellularLocation>
    <subcellularLocation>
        <location evidence="2">Secreted</location>
    </subcellularLocation>
</comment>
<keyword evidence="6 12" id="KW-1133">Transmembrane helix</keyword>
<dbReference type="Proteomes" id="UP000305202">
    <property type="component" value="Unassembled WGS sequence"/>
</dbReference>
<dbReference type="InterPro" id="IPR006972">
    <property type="entry name" value="BipB-like_C"/>
</dbReference>
<dbReference type="PRINTS" id="PR01375">
    <property type="entry name" value="BACINVASINB"/>
</dbReference>
<evidence type="ECO:0000256" key="4">
    <source>
        <dbReference type="ARBA" id="ARBA00022692"/>
    </source>
</evidence>
<evidence type="ECO:0000259" key="13">
    <source>
        <dbReference type="Pfam" id="PF04888"/>
    </source>
</evidence>
<evidence type="ECO:0000256" key="5">
    <source>
        <dbReference type="ARBA" id="ARBA00022870"/>
    </source>
</evidence>
<comment type="similarity">
    <text evidence="9">Belongs to the SctE/SipB/YopB family.</text>
</comment>
<keyword evidence="16" id="KW-1185">Reference proteome</keyword>
<keyword evidence="5" id="KW-1043">Host membrane</keyword>
<keyword evidence="8 12" id="KW-0472">Membrane</keyword>
<dbReference type="InterPro" id="IPR032391">
    <property type="entry name" value="IpaB/BipB/SctE_N"/>
</dbReference>
<feature type="domain" description="Translocator protein BipB-like C-terminal" evidence="13">
    <location>
        <begin position="270"/>
        <end position="591"/>
    </location>
</feature>
<dbReference type="Gene3D" id="1.20.120.330">
    <property type="entry name" value="Nucleotidyltransferases domain 2"/>
    <property type="match status" value="2"/>
</dbReference>
<evidence type="ECO:0000256" key="12">
    <source>
        <dbReference type="SAM" id="Phobius"/>
    </source>
</evidence>
<evidence type="ECO:0000256" key="1">
    <source>
        <dbReference type="ARBA" id="ARBA00004551"/>
    </source>
</evidence>
<feature type="transmembrane region" description="Helical" evidence="12">
    <location>
        <begin position="413"/>
        <end position="436"/>
    </location>
</feature>
<proteinExistence type="inferred from homology"/>
<gene>
    <name evidence="15" type="ORF">FCN80_15315</name>
</gene>
<comment type="caution">
    <text evidence="15">The sequence shown here is derived from an EMBL/GenBank/DDBJ whole genome shotgun (WGS) entry which is preliminary data.</text>
</comment>
<reference evidence="15 16" key="1">
    <citation type="submission" date="2019-04" db="EMBL/GenBank/DDBJ databases">
        <authorList>
            <person name="Li M."/>
            <person name="Gao C."/>
        </authorList>
    </citation>
    <scope>NUCLEOTIDE SEQUENCE [LARGE SCALE GENOMIC DNA]</scope>
    <source>
        <strain evidence="15 16">BGMRC 2031</strain>
    </source>
</reference>
<dbReference type="Pfam" id="PF04888">
    <property type="entry name" value="SseC"/>
    <property type="match status" value="1"/>
</dbReference>
<keyword evidence="3" id="KW-0964">Secreted</keyword>
<feature type="region of interest" description="Disordered" evidence="11">
    <location>
        <begin position="1"/>
        <end position="27"/>
    </location>
</feature>
<evidence type="ECO:0000256" key="7">
    <source>
        <dbReference type="ARBA" id="ARBA00023026"/>
    </source>
</evidence>
<evidence type="ECO:0000259" key="14">
    <source>
        <dbReference type="Pfam" id="PF16535"/>
    </source>
</evidence>
<dbReference type="EMBL" id="SZPQ01000022">
    <property type="protein sequence ID" value="TKI05075.1"/>
    <property type="molecule type" value="Genomic_DNA"/>
</dbReference>
<dbReference type="InterPro" id="IPR003895">
    <property type="entry name" value="T3SS_SctE/BipB"/>
</dbReference>